<keyword evidence="3" id="KW-1185">Reference proteome</keyword>
<dbReference type="STRING" id="76947.GCA_002080435_01313"/>
<feature type="domain" description="Methyltransferase FkbM" evidence="1">
    <location>
        <begin position="86"/>
        <end position="250"/>
    </location>
</feature>
<dbReference type="PANTHER" id="PTHR34203">
    <property type="entry name" value="METHYLTRANSFERASE, FKBM FAMILY PROTEIN"/>
    <property type="match status" value="1"/>
</dbReference>
<protein>
    <submittedName>
        <fullName evidence="2">Transmembrane transcriptional regulator (Anti-sigma factor)</fullName>
    </submittedName>
</protein>
<dbReference type="eggNOG" id="COG2242">
    <property type="taxonomic scope" value="Bacteria"/>
</dbReference>
<dbReference type="InterPro" id="IPR029063">
    <property type="entry name" value="SAM-dependent_MTases_sf"/>
</dbReference>
<sequence length="469" mass="51244">MPYKKLVRSWFLNLYVHKLPRFRGKWRLLSPFAALLDGAPVRSSYGDVRLGFDVRDRTHLLGVSGKYGKRVAGEVESLQPGDCFIDVGANCGIFTLFAAERVGPDGLVVAFEPCFTTFAKLVRNIGLNAFANVLPFNMAVAALTRPDLLDSSAKGHSGRFSIVAEPIEAGERIMSLSIADFPGLLKLIGDRPIMVKIDVEGFEYAALQGLEPILALPQTRGAVVEIDDRNLIRYGADAKAVFGLLERHGFAQTNRGENSVHFDAVFHRRNAPLRPPAAPAAARRPRSSAPVPASLMRTPRWTYLSRIAAAMLVLTGGWFVVGKGLVADSRRAEESFIQEALQSHQVAEMRAQLRRSPPTVYNAGEVGSSARIALPILPRGWHITEVQLFPSDSGPSMQMTITNGISRPISLFAVRDDHVAPVQPAVLTRAGKTVAYWQEGDLAYALISKKELPAELDRLAEDIADNISS</sequence>
<dbReference type="SUPFAM" id="SSF53335">
    <property type="entry name" value="S-adenosyl-L-methionine-dependent methyltransferases"/>
    <property type="match status" value="1"/>
</dbReference>
<dbReference type="PATRIC" id="fig|1219045.3.peg.1709"/>
<dbReference type="OrthoDB" id="9152892at2"/>
<gene>
    <name evidence="2" type="ORF">BV98_001674</name>
</gene>
<proteinExistence type="predicted"/>
<dbReference type="Proteomes" id="UP000024284">
    <property type="component" value="Unassembled WGS sequence"/>
</dbReference>
<dbReference type="Pfam" id="PF05050">
    <property type="entry name" value="Methyltransf_21"/>
    <property type="match status" value="1"/>
</dbReference>
<dbReference type="InterPro" id="IPR052514">
    <property type="entry name" value="SAM-dependent_MTase"/>
</dbReference>
<keyword evidence="2" id="KW-0472">Membrane</keyword>
<dbReference type="EMBL" id="JFZA02000012">
    <property type="protein sequence ID" value="KFG90470.1"/>
    <property type="molecule type" value="Genomic_DNA"/>
</dbReference>
<evidence type="ECO:0000259" key="1">
    <source>
        <dbReference type="Pfam" id="PF05050"/>
    </source>
</evidence>
<keyword evidence="2" id="KW-0812">Transmembrane</keyword>
<name>A0A086PAQ2_SPHHM</name>
<dbReference type="RefSeq" id="WP_037464599.1">
    <property type="nucleotide sequence ID" value="NZ_BCZD01000005.1"/>
</dbReference>
<dbReference type="NCBIfam" id="TIGR01444">
    <property type="entry name" value="fkbM_fam"/>
    <property type="match status" value="1"/>
</dbReference>
<evidence type="ECO:0000313" key="3">
    <source>
        <dbReference type="Proteomes" id="UP000024284"/>
    </source>
</evidence>
<dbReference type="Gene3D" id="3.40.50.150">
    <property type="entry name" value="Vaccinia Virus protein VP39"/>
    <property type="match status" value="1"/>
</dbReference>
<dbReference type="PANTHER" id="PTHR34203:SF15">
    <property type="entry name" value="SLL1173 PROTEIN"/>
    <property type="match status" value="1"/>
</dbReference>
<dbReference type="InterPro" id="IPR006342">
    <property type="entry name" value="FkbM_mtfrase"/>
</dbReference>
<evidence type="ECO:0000313" key="2">
    <source>
        <dbReference type="EMBL" id="KFG90470.1"/>
    </source>
</evidence>
<reference evidence="2" key="1">
    <citation type="submission" date="2014-08" db="EMBL/GenBank/DDBJ databases">
        <title>Draft genome sequences of Sphingobium herbicidovorans.</title>
        <authorList>
            <person name="Gan H.M."/>
            <person name="Gan H.Y."/>
            <person name="Savka M.A."/>
        </authorList>
    </citation>
    <scope>NUCLEOTIDE SEQUENCE [LARGE SCALE GENOMIC DNA]</scope>
    <source>
        <strain evidence="2">NBRC 16415</strain>
    </source>
</reference>
<comment type="caution">
    <text evidence="2">The sequence shown here is derived from an EMBL/GenBank/DDBJ whole genome shotgun (WGS) entry which is preliminary data.</text>
</comment>
<dbReference type="eggNOG" id="COG5662">
    <property type="taxonomic scope" value="Bacteria"/>
</dbReference>
<organism evidence="2 3">
    <name type="scientific">Sphingobium herbicidovorans (strain ATCC 700291 / DSM 11019 / CCUG 56400 / KCTC 2939 / LMG 18315 / NBRC 16415 / MH)</name>
    <name type="common">Sphingomonas herbicidovorans</name>
    <dbReference type="NCBI Taxonomy" id="1219045"/>
    <lineage>
        <taxon>Bacteria</taxon>
        <taxon>Pseudomonadati</taxon>
        <taxon>Pseudomonadota</taxon>
        <taxon>Alphaproteobacteria</taxon>
        <taxon>Sphingomonadales</taxon>
        <taxon>Sphingomonadaceae</taxon>
        <taxon>Sphingobium</taxon>
    </lineage>
</organism>
<dbReference type="AlphaFoldDB" id="A0A086PAQ2"/>
<accession>A0A086PAQ2</accession>